<dbReference type="RefSeq" id="WP_191800734.1">
    <property type="nucleotide sequence ID" value="NZ_JACSQL010000005.1"/>
</dbReference>
<proteinExistence type="predicted"/>
<dbReference type="EMBL" id="JACSQL010000005">
    <property type="protein sequence ID" value="MBD7969085.1"/>
    <property type="molecule type" value="Genomic_DNA"/>
</dbReference>
<comment type="caution">
    <text evidence="2">The sequence shown here is derived from an EMBL/GenBank/DDBJ whole genome shotgun (WGS) entry which is preliminary data.</text>
</comment>
<dbReference type="Proteomes" id="UP000608071">
    <property type="component" value="Unassembled WGS sequence"/>
</dbReference>
<reference evidence="2 3" key="1">
    <citation type="submission" date="2020-08" db="EMBL/GenBank/DDBJ databases">
        <title>A Genomic Blueprint of the Chicken Gut Microbiome.</title>
        <authorList>
            <person name="Gilroy R."/>
            <person name="Ravi A."/>
            <person name="Getino M."/>
            <person name="Pursley I."/>
            <person name="Horton D.L."/>
            <person name="Alikhan N.-F."/>
            <person name="Baker D."/>
            <person name="Gharbi K."/>
            <person name="Hall N."/>
            <person name="Watson M."/>
            <person name="Adriaenssens E.M."/>
            <person name="Foster-Nyarko E."/>
            <person name="Jarju S."/>
            <person name="Secka A."/>
            <person name="Antonio M."/>
            <person name="Oren A."/>
            <person name="Chaudhuri R."/>
            <person name="La Ragione R.M."/>
            <person name="Hildebrand F."/>
            <person name="Pallen M.J."/>
        </authorList>
    </citation>
    <scope>NUCLEOTIDE SEQUENCE [LARGE SCALE GENOMIC DNA]</scope>
    <source>
        <strain evidence="2 3">Sa2BVA9</strain>
    </source>
</reference>
<sequence length="195" mass="21270">MIPATHKELEEIRTQCRSMVKTRAFASGSTSLIPIPGTDVVADVGILMQLLPAINEKFGLAKEDVEGMDAETKAAFYGLVLSMGSAVIGRLVTREVVIKLLQKVGVRMAAKQATRFVPFAGQALSAVLSFSAMRYIGNKHVEDCYQVALKLLEERRAKAHELPKDSEILSRITESVPIDSKAHSENESADTTPKE</sequence>
<organism evidence="2 3">
    <name type="scientific">Paenibacillus gallinarum</name>
    <dbReference type="NCBI Taxonomy" id="2762232"/>
    <lineage>
        <taxon>Bacteria</taxon>
        <taxon>Bacillati</taxon>
        <taxon>Bacillota</taxon>
        <taxon>Bacilli</taxon>
        <taxon>Bacillales</taxon>
        <taxon>Paenibacillaceae</taxon>
        <taxon>Paenibacillus</taxon>
    </lineage>
</organism>
<protein>
    <recommendedName>
        <fullName evidence="4">DUF697 domain-containing protein</fullName>
    </recommendedName>
</protein>
<evidence type="ECO:0008006" key="4">
    <source>
        <dbReference type="Google" id="ProtNLM"/>
    </source>
</evidence>
<evidence type="ECO:0000256" key="1">
    <source>
        <dbReference type="SAM" id="MobiDB-lite"/>
    </source>
</evidence>
<evidence type="ECO:0000313" key="3">
    <source>
        <dbReference type="Proteomes" id="UP000608071"/>
    </source>
</evidence>
<evidence type="ECO:0000313" key="2">
    <source>
        <dbReference type="EMBL" id="MBD7969085.1"/>
    </source>
</evidence>
<name>A0ABR8T000_9BACL</name>
<accession>A0ABR8T000</accession>
<feature type="compositionally biased region" description="Basic and acidic residues" evidence="1">
    <location>
        <begin position="180"/>
        <end position="195"/>
    </location>
</feature>
<keyword evidence="3" id="KW-1185">Reference proteome</keyword>
<feature type="region of interest" description="Disordered" evidence="1">
    <location>
        <begin position="173"/>
        <end position="195"/>
    </location>
</feature>
<gene>
    <name evidence="2" type="ORF">H9647_13490</name>
</gene>